<comment type="caution">
    <text evidence="4">The sequence shown here is derived from an EMBL/GenBank/DDBJ whole genome shotgun (WGS) entry which is preliminary data.</text>
</comment>
<sequence length="140" mass="15576">MKGLVLWLTGFLILHLMVVAMAETRDLKTKTYSFGPFDSSYYDNFVVIRPATINNDALQITLGSVGNFSLNDRSGKILFNQTFKLWDGDSKKIEVSKVASFNTSFLINVFRVNNSVPREGITFPISSDTALPPSSPGQYL</sequence>
<dbReference type="Gene3D" id="2.60.120.200">
    <property type="match status" value="1"/>
</dbReference>
<dbReference type="Pfam" id="PF00139">
    <property type="entry name" value="Lectin_legB"/>
    <property type="match status" value="1"/>
</dbReference>
<keyword evidence="1" id="KW-0430">Lectin</keyword>
<protein>
    <recommendedName>
        <fullName evidence="3">Legume lectin domain-containing protein</fullName>
    </recommendedName>
</protein>
<dbReference type="InterPro" id="IPR013320">
    <property type="entry name" value="ConA-like_dom_sf"/>
</dbReference>
<evidence type="ECO:0000313" key="4">
    <source>
        <dbReference type="EMBL" id="GMI77228.1"/>
    </source>
</evidence>
<evidence type="ECO:0000256" key="1">
    <source>
        <dbReference type="ARBA" id="ARBA00022734"/>
    </source>
</evidence>
<dbReference type="EMBL" id="BSYR01000013">
    <property type="protein sequence ID" value="GMI77228.1"/>
    <property type="molecule type" value="Genomic_DNA"/>
</dbReference>
<dbReference type="Proteomes" id="UP001165190">
    <property type="component" value="Unassembled WGS sequence"/>
</dbReference>
<accession>A0A9W7HHZ9</accession>
<gene>
    <name evidence="4" type="ORF">HRI_001392100</name>
</gene>
<organism evidence="4 5">
    <name type="scientific">Hibiscus trionum</name>
    <name type="common">Flower of an hour</name>
    <dbReference type="NCBI Taxonomy" id="183268"/>
    <lineage>
        <taxon>Eukaryota</taxon>
        <taxon>Viridiplantae</taxon>
        <taxon>Streptophyta</taxon>
        <taxon>Embryophyta</taxon>
        <taxon>Tracheophyta</taxon>
        <taxon>Spermatophyta</taxon>
        <taxon>Magnoliopsida</taxon>
        <taxon>eudicotyledons</taxon>
        <taxon>Gunneridae</taxon>
        <taxon>Pentapetalae</taxon>
        <taxon>rosids</taxon>
        <taxon>malvids</taxon>
        <taxon>Malvales</taxon>
        <taxon>Malvaceae</taxon>
        <taxon>Malvoideae</taxon>
        <taxon>Hibiscus</taxon>
    </lineage>
</organism>
<evidence type="ECO:0000259" key="3">
    <source>
        <dbReference type="Pfam" id="PF00139"/>
    </source>
</evidence>
<proteinExistence type="predicted"/>
<keyword evidence="5" id="KW-1185">Reference proteome</keyword>
<name>A0A9W7HHZ9_HIBTR</name>
<evidence type="ECO:0000313" key="5">
    <source>
        <dbReference type="Proteomes" id="UP001165190"/>
    </source>
</evidence>
<keyword evidence="2" id="KW-0732">Signal</keyword>
<feature type="domain" description="Legume lectin" evidence="3">
    <location>
        <begin position="31"/>
        <end position="140"/>
    </location>
</feature>
<dbReference type="AlphaFoldDB" id="A0A9W7HHZ9"/>
<dbReference type="InterPro" id="IPR001220">
    <property type="entry name" value="Legume_lectin_dom"/>
</dbReference>
<evidence type="ECO:0000256" key="2">
    <source>
        <dbReference type="SAM" id="SignalP"/>
    </source>
</evidence>
<dbReference type="OrthoDB" id="1913956at2759"/>
<dbReference type="GO" id="GO:0030246">
    <property type="term" value="F:carbohydrate binding"/>
    <property type="evidence" value="ECO:0007669"/>
    <property type="project" value="UniProtKB-KW"/>
</dbReference>
<feature type="signal peptide" evidence="2">
    <location>
        <begin position="1"/>
        <end position="22"/>
    </location>
</feature>
<dbReference type="SUPFAM" id="SSF49899">
    <property type="entry name" value="Concanavalin A-like lectins/glucanases"/>
    <property type="match status" value="1"/>
</dbReference>
<feature type="chain" id="PRO_5040888662" description="Legume lectin domain-containing protein" evidence="2">
    <location>
        <begin position="23"/>
        <end position="140"/>
    </location>
</feature>
<reference evidence="4" key="1">
    <citation type="submission" date="2023-05" db="EMBL/GenBank/DDBJ databases">
        <title>Genome and transcriptome analyses reveal genes involved in the formation of fine ridges on petal epidermal cells in Hibiscus trionum.</title>
        <authorList>
            <person name="Koshimizu S."/>
            <person name="Masuda S."/>
            <person name="Ishii T."/>
            <person name="Shirasu K."/>
            <person name="Hoshino A."/>
            <person name="Arita M."/>
        </authorList>
    </citation>
    <scope>NUCLEOTIDE SEQUENCE</scope>
    <source>
        <strain evidence="4">Hamamatsu line</strain>
    </source>
</reference>